<reference evidence="4" key="1">
    <citation type="submission" date="2022-08" db="EMBL/GenBank/DDBJ databases">
        <authorList>
            <person name="Kallberg Y."/>
            <person name="Tangrot J."/>
            <person name="Rosling A."/>
        </authorList>
    </citation>
    <scope>NUCLEOTIDE SEQUENCE</scope>
    <source>
        <strain evidence="4">Wild A</strain>
    </source>
</reference>
<evidence type="ECO:0000256" key="2">
    <source>
        <dbReference type="ARBA" id="ARBA00023172"/>
    </source>
</evidence>
<feature type="non-terminal residue" evidence="4">
    <location>
        <position position="1"/>
    </location>
</feature>
<keyword evidence="5" id="KW-1185">Reference proteome</keyword>
<dbReference type="SUPFAM" id="SSF56349">
    <property type="entry name" value="DNA breaking-rejoining enzymes"/>
    <property type="match status" value="1"/>
</dbReference>
<accession>A0A9W4TA94</accession>
<feature type="domain" description="Tyr recombinase" evidence="3">
    <location>
        <begin position="1"/>
        <end position="74"/>
    </location>
</feature>
<dbReference type="AlphaFoldDB" id="A0A9W4TA94"/>
<gene>
    <name evidence="4" type="ORF">FWILDA_LOCUS19240</name>
</gene>
<protein>
    <submittedName>
        <fullName evidence="4">15113_t:CDS:1</fullName>
    </submittedName>
</protein>
<dbReference type="GO" id="GO:0006310">
    <property type="term" value="P:DNA recombination"/>
    <property type="evidence" value="ECO:0007669"/>
    <property type="project" value="UniProtKB-KW"/>
</dbReference>
<keyword evidence="2" id="KW-0233">DNA recombination</keyword>
<keyword evidence="1" id="KW-0238">DNA-binding</keyword>
<dbReference type="InterPro" id="IPR013762">
    <property type="entry name" value="Integrase-like_cat_sf"/>
</dbReference>
<dbReference type="PANTHER" id="PTHR30349:SF41">
    <property type="entry name" value="INTEGRASE_RECOMBINASE PROTEIN MJ0367-RELATED"/>
    <property type="match status" value="1"/>
</dbReference>
<dbReference type="InterPro" id="IPR002104">
    <property type="entry name" value="Integrase_catalytic"/>
</dbReference>
<sequence length="74" mass="8506">PIKAEYIRAMINLRTRKAGINKLITPHSFRRSFATLLNNQGCNLTTIQKLLGHSHITTTAAYIHNDYDTLFKDY</sequence>
<dbReference type="PANTHER" id="PTHR30349">
    <property type="entry name" value="PHAGE INTEGRASE-RELATED"/>
    <property type="match status" value="1"/>
</dbReference>
<dbReference type="Proteomes" id="UP001153678">
    <property type="component" value="Unassembled WGS sequence"/>
</dbReference>
<name>A0A9W4TA94_9GLOM</name>
<evidence type="ECO:0000313" key="4">
    <source>
        <dbReference type="EMBL" id="CAI2199773.1"/>
    </source>
</evidence>
<dbReference type="PROSITE" id="PS51898">
    <property type="entry name" value="TYR_RECOMBINASE"/>
    <property type="match status" value="1"/>
</dbReference>
<dbReference type="InterPro" id="IPR050090">
    <property type="entry name" value="Tyrosine_recombinase_XerCD"/>
</dbReference>
<evidence type="ECO:0000313" key="5">
    <source>
        <dbReference type="Proteomes" id="UP001153678"/>
    </source>
</evidence>
<dbReference type="OrthoDB" id="2361793at2759"/>
<dbReference type="EMBL" id="CAMKVN010022284">
    <property type="protein sequence ID" value="CAI2199773.1"/>
    <property type="molecule type" value="Genomic_DNA"/>
</dbReference>
<evidence type="ECO:0000259" key="3">
    <source>
        <dbReference type="PROSITE" id="PS51898"/>
    </source>
</evidence>
<proteinExistence type="predicted"/>
<dbReference type="GO" id="GO:0003677">
    <property type="term" value="F:DNA binding"/>
    <property type="evidence" value="ECO:0007669"/>
    <property type="project" value="UniProtKB-KW"/>
</dbReference>
<organism evidence="4 5">
    <name type="scientific">Funneliformis geosporum</name>
    <dbReference type="NCBI Taxonomy" id="1117311"/>
    <lineage>
        <taxon>Eukaryota</taxon>
        <taxon>Fungi</taxon>
        <taxon>Fungi incertae sedis</taxon>
        <taxon>Mucoromycota</taxon>
        <taxon>Glomeromycotina</taxon>
        <taxon>Glomeromycetes</taxon>
        <taxon>Glomerales</taxon>
        <taxon>Glomeraceae</taxon>
        <taxon>Funneliformis</taxon>
    </lineage>
</organism>
<dbReference type="InterPro" id="IPR011010">
    <property type="entry name" value="DNA_brk_join_enz"/>
</dbReference>
<evidence type="ECO:0000256" key="1">
    <source>
        <dbReference type="ARBA" id="ARBA00023125"/>
    </source>
</evidence>
<dbReference type="Pfam" id="PF00589">
    <property type="entry name" value="Phage_integrase"/>
    <property type="match status" value="1"/>
</dbReference>
<dbReference type="Gene3D" id="1.10.443.10">
    <property type="entry name" value="Intergrase catalytic core"/>
    <property type="match status" value="1"/>
</dbReference>
<feature type="non-terminal residue" evidence="4">
    <location>
        <position position="74"/>
    </location>
</feature>
<comment type="caution">
    <text evidence="4">The sequence shown here is derived from an EMBL/GenBank/DDBJ whole genome shotgun (WGS) entry which is preliminary data.</text>
</comment>
<dbReference type="GO" id="GO:0015074">
    <property type="term" value="P:DNA integration"/>
    <property type="evidence" value="ECO:0007669"/>
    <property type="project" value="InterPro"/>
</dbReference>